<sequence>MKKFLLCALLGATFSMQSQNTIEKVPQNANAVVSANGENLLELMSVVELDESLLGKSLIPMIQRFSETSTSLADAGINLNASTQYFMQVTDSITYHVVILPVSNSDKLEVFFAGMEGSEIVQEQEFHTFGGEQTAPVMLWTKEYVAFVNGVLNNDYLNKEEVAARYGLEVEEPFSLEAWLAENAEKEPEETTVYPDDTEVEEVEIESVEDVEVAEEVVIEEEVIETIPQDSTAYDYEYDYDYEYEPAEPSENDKIKKQLAAAWSFAKAKEYLRADGKSSILKNKEYRKQIDDKAELSLYMADMSAMMEAFFSGLSGYANLDATMMSDMYKEFSLSNNFYINDKDITVKMTSNFSDEMADMYKKIYDRKLNSDFLNYINEDKAIGYMAFAINTEETLKVYPKLLTKYMPNVPQLDTEVVDIFADLFSLLLDEEAIGDVVKGDALFVFNGIYEEEVTYTTYDYDEDFNYVEVTDTKMEKVPDFLVMASSDDTSLLNRLIAYGVEKHVIENMGGYYEIDTPVDVPFNVYLTIKNGIIFMGNSSESMSQITSGNFVAKVSDAHKDMLTKSKFSAYFNADRMSQELPVEDMSIGEMKMVLYLLENFGELSLETSKVKGNRMEGTYKWTIPAGHENGLKYFFDVIQNMPR</sequence>
<evidence type="ECO:0008006" key="3">
    <source>
        <dbReference type="Google" id="ProtNLM"/>
    </source>
</evidence>
<evidence type="ECO:0000313" key="2">
    <source>
        <dbReference type="Proteomes" id="UP001143543"/>
    </source>
</evidence>
<accession>A0ABQ5MF53</accession>
<reference evidence="1" key="1">
    <citation type="submission" date="2022-07" db="EMBL/GenBank/DDBJ databases">
        <title>Taxonomy of Novel Oxalotrophic and Methylotrophic Bacteria.</title>
        <authorList>
            <person name="Sahin N."/>
            <person name="Tani A."/>
        </authorList>
    </citation>
    <scope>NUCLEOTIDE SEQUENCE</scope>
    <source>
        <strain evidence="1">Y10</strain>
    </source>
</reference>
<name>A0ABQ5MF53_9FLAO</name>
<organism evidence="1 2">
    <name type="scientific">Neptunitalea lumnitzerae</name>
    <dbReference type="NCBI Taxonomy" id="2965509"/>
    <lineage>
        <taxon>Bacteria</taxon>
        <taxon>Pseudomonadati</taxon>
        <taxon>Bacteroidota</taxon>
        <taxon>Flavobacteriia</taxon>
        <taxon>Flavobacteriales</taxon>
        <taxon>Flavobacteriaceae</taxon>
        <taxon>Neptunitalea</taxon>
    </lineage>
</organism>
<dbReference type="EMBL" id="BRVO01000001">
    <property type="protein sequence ID" value="GLB48024.1"/>
    <property type="molecule type" value="Genomic_DNA"/>
</dbReference>
<protein>
    <recommendedName>
        <fullName evidence="3">DUF4836 family protein</fullName>
    </recommendedName>
</protein>
<gene>
    <name evidence="1" type="ORF">Y10_03920</name>
</gene>
<dbReference type="RefSeq" id="WP_281763683.1">
    <property type="nucleotide sequence ID" value="NZ_BRVO01000001.1"/>
</dbReference>
<evidence type="ECO:0000313" key="1">
    <source>
        <dbReference type="EMBL" id="GLB48024.1"/>
    </source>
</evidence>
<proteinExistence type="predicted"/>
<dbReference type="Proteomes" id="UP001143543">
    <property type="component" value="Unassembled WGS sequence"/>
</dbReference>
<keyword evidence="2" id="KW-1185">Reference proteome</keyword>
<comment type="caution">
    <text evidence="1">The sequence shown here is derived from an EMBL/GenBank/DDBJ whole genome shotgun (WGS) entry which is preliminary data.</text>
</comment>